<feature type="transmembrane region" description="Helical" evidence="7">
    <location>
        <begin position="329"/>
        <end position="347"/>
    </location>
</feature>
<dbReference type="InterPro" id="IPR005828">
    <property type="entry name" value="MFS_sugar_transport-like"/>
</dbReference>
<dbReference type="OrthoDB" id="2153661at2759"/>
<evidence type="ECO:0000256" key="2">
    <source>
        <dbReference type="ARBA" id="ARBA00010992"/>
    </source>
</evidence>
<dbReference type="PROSITE" id="PS50850">
    <property type="entry name" value="MFS"/>
    <property type="match status" value="1"/>
</dbReference>
<feature type="domain" description="Major facilitator superfamily (MFS) profile" evidence="8">
    <location>
        <begin position="64"/>
        <end position="481"/>
    </location>
</feature>
<proteinExistence type="inferred from homology"/>
<comment type="caution">
    <text evidence="9">The sequence shown here is derived from an EMBL/GenBank/DDBJ whole genome shotgun (WGS) entry which is preliminary data.</text>
</comment>
<dbReference type="SUPFAM" id="SSF103473">
    <property type="entry name" value="MFS general substrate transporter"/>
    <property type="match status" value="1"/>
</dbReference>
<dbReference type="Proteomes" id="UP000738349">
    <property type="component" value="Unassembled WGS sequence"/>
</dbReference>
<evidence type="ECO:0000256" key="5">
    <source>
        <dbReference type="ARBA" id="ARBA00022989"/>
    </source>
</evidence>
<name>A0A9P9FS26_9HYPO</name>
<evidence type="ECO:0000313" key="10">
    <source>
        <dbReference type="Proteomes" id="UP000738349"/>
    </source>
</evidence>
<gene>
    <name evidence="9" type="ORF">EDB81DRAFT_874479</name>
</gene>
<evidence type="ECO:0000256" key="1">
    <source>
        <dbReference type="ARBA" id="ARBA00004141"/>
    </source>
</evidence>
<comment type="subcellular location">
    <subcellularLocation>
        <location evidence="1">Membrane</location>
        <topology evidence="1">Multi-pass membrane protein</topology>
    </subcellularLocation>
</comment>
<feature type="transmembrane region" description="Helical" evidence="7">
    <location>
        <begin position="458"/>
        <end position="477"/>
    </location>
</feature>
<feature type="transmembrane region" description="Helical" evidence="7">
    <location>
        <begin position="359"/>
        <end position="378"/>
    </location>
</feature>
<feature type="transmembrane region" description="Helical" evidence="7">
    <location>
        <begin position="61"/>
        <end position="93"/>
    </location>
</feature>
<dbReference type="AlphaFoldDB" id="A0A9P9FS26"/>
<reference evidence="9" key="1">
    <citation type="journal article" date="2021" name="Nat. Commun.">
        <title>Genetic determinants of endophytism in the Arabidopsis root mycobiome.</title>
        <authorList>
            <person name="Mesny F."/>
            <person name="Miyauchi S."/>
            <person name="Thiergart T."/>
            <person name="Pickel B."/>
            <person name="Atanasova L."/>
            <person name="Karlsson M."/>
            <person name="Huettel B."/>
            <person name="Barry K.W."/>
            <person name="Haridas S."/>
            <person name="Chen C."/>
            <person name="Bauer D."/>
            <person name="Andreopoulos W."/>
            <person name="Pangilinan J."/>
            <person name="LaButti K."/>
            <person name="Riley R."/>
            <person name="Lipzen A."/>
            <person name="Clum A."/>
            <person name="Drula E."/>
            <person name="Henrissat B."/>
            <person name="Kohler A."/>
            <person name="Grigoriev I.V."/>
            <person name="Martin F.M."/>
            <person name="Hacquard S."/>
        </authorList>
    </citation>
    <scope>NUCLEOTIDE SEQUENCE</scope>
    <source>
        <strain evidence="9">MPI-CAGE-AT-0147</strain>
    </source>
</reference>
<evidence type="ECO:0000256" key="3">
    <source>
        <dbReference type="ARBA" id="ARBA00022448"/>
    </source>
</evidence>
<evidence type="ECO:0000256" key="4">
    <source>
        <dbReference type="ARBA" id="ARBA00022692"/>
    </source>
</evidence>
<keyword evidence="10" id="KW-1185">Reference proteome</keyword>
<evidence type="ECO:0000256" key="6">
    <source>
        <dbReference type="ARBA" id="ARBA00023136"/>
    </source>
</evidence>
<dbReference type="GO" id="GO:0005886">
    <property type="term" value="C:plasma membrane"/>
    <property type="evidence" value="ECO:0007669"/>
    <property type="project" value="TreeGrafter"/>
</dbReference>
<organism evidence="9 10">
    <name type="scientific">Dactylonectria macrodidyma</name>
    <dbReference type="NCBI Taxonomy" id="307937"/>
    <lineage>
        <taxon>Eukaryota</taxon>
        <taxon>Fungi</taxon>
        <taxon>Dikarya</taxon>
        <taxon>Ascomycota</taxon>
        <taxon>Pezizomycotina</taxon>
        <taxon>Sordariomycetes</taxon>
        <taxon>Hypocreomycetidae</taxon>
        <taxon>Hypocreales</taxon>
        <taxon>Nectriaceae</taxon>
        <taxon>Dactylonectria</taxon>
    </lineage>
</organism>
<dbReference type="InterPro" id="IPR036259">
    <property type="entry name" value="MFS_trans_sf"/>
</dbReference>
<keyword evidence="6 7" id="KW-0472">Membrane</keyword>
<evidence type="ECO:0000259" key="8">
    <source>
        <dbReference type="PROSITE" id="PS50850"/>
    </source>
</evidence>
<feature type="transmembrane region" description="Helical" evidence="7">
    <location>
        <begin position="237"/>
        <end position="258"/>
    </location>
</feature>
<feature type="transmembrane region" description="Helical" evidence="7">
    <location>
        <begin position="200"/>
        <end position="225"/>
    </location>
</feature>
<dbReference type="Gene3D" id="1.20.1250.20">
    <property type="entry name" value="MFS general substrate transporter like domains"/>
    <property type="match status" value="1"/>
</dbReference>
<dbReference type="PANTHER" id="PTHR23508">
    <property type="entry name" value="CARBOXYLIC ACID TRANSPORTER PROTEIN HOMOLOG"/>
    <property type="match status" value="1"/>
</dbReference>
<feature type="transmembrane region" description="Helical" evidence="7">
    <location>
        <begin position="420"/>
        <end position="446"/>
    </location>
</feature>
<feature type="transmembrane region" description="Helical" evidence="7">
    <location>
        <begin position="384"/>
        <end position="408"/>
    </location>
</feature>
<evidence type="ECO:0000313" key="9">
    <source>
        <dbReference type="EMBL" id="KAH7175640.1"/>
    </source>
</evidence>
<feature type="transmembrane region" description="Helical" evidence="7">
    <location>
        <begin position="289"/>
        <end position="309"/>
    </location>
</feature>
<sequence>MAADTATDLAIEPKATLQNVDVIGKTDTEKNEKSMVGQDEVEVERGSIDEPAKSYYSKVSVWLMILFSGLAIGSDGYNAAVIGNVELLLAIIYPDALTSSIYTRLSNAFLIGMIIGMLFFGFIVDQLGRKTGAVATTILLVLGIALSTAANGTSPTGLFWMLIVARGIAGVGAGGEYPVSGAGAAEATDESGQYRKRRGFMFAMLADLSASLGYVWGGLVPLLLLLCVGQKEDKYGIVWRTSFALGAVPPLAIFWFRLRMAVATAYRKSSMRKQRVPYKLALKRYYRPLIGVASCWFLYNWISIPFGIFSSTIMSRANVGDSLVKNLGWGVVINCFYLPGPFLGGYLSDKIGRRKTMALGFSLQAILGFVLGGAMGPIQSIFPLFVVLYGVFLTLGEVGPGSTVVLLASECFPTSIRGQMLGFIAAWSKAGAAIGTQVFTAILNSYDEENASKGNQTAFLIGSAFAVLGALIAFFVIPDVSARLEDDDAAWKVYLADHGWEATWGDVETKDPRGVIMDRPAN</sequence>
<keyword evidence="4 7" id="KW-0812">Transmembrane</keyword>
<feature type="transmembrane region" description="Helical" evidence="7">
    <location>
        <begin position="131"/>
        <end position="152"/>
    </location>
</feature>
<dbReference type="InterPro" id="IPR005829">
    <property type="entry name" value="Sugar_transporter_CS"/>
</dbReference>
<dbReference type="InterPro" id="IPR020846">
    <property type="entry name" value="MFS_dom"/>
</dbReference>
<feature type="transmembrane region" description="Helical" evidence="7">
    <location>
        <begin position="158"/>
        <end position="179"/>
    </location>
</feature>
<dbReference type="PROSITE" id="PS00216">
    <property type="entry name" value="SUGAR_TRANSPORT_1"/>
    <property type="match status" value="1"/>
</dbReference>
<accession>A0A9P9FS26</accession>
<dbReference type="EMBL" id="JAGMUV010000001">
    <property type="protein sequence ID" value="KAH7175640.1"/>
    <property type="molecule type" value="Genomic_DNA"/>
</dbReference>
<keyword evidence="5 7" id="KW-1133">Transmembrane helix</keyword>
<feature type="transmembrane region" description="Helical" evidence="7">
    <location>
        <begin position="105"/>
        <end position="124"/>
    </location>
</feature>
<dbReference type="GO" id="GO:0046943">
    <property type="term" value="F:carboxylic acid transmembrane transporter activity"/>
    <property type="evidence" value="ECO:0007669"/>
    <property type="project" value="TreeGrafter"/>
</dbReference>
<evidence type="ECO:0000256" key="7">
    <source>
        <dbReference type="SAM" id="Phobius"/>
    </source>
</evidence>
<dbReference type="PANTHER" id="PTHR23508:SF10">
    <property type="entry name" value="CARBOXYLIC ACID TRANSPORTER PROTEIN HOMOLOG"/>
    <property type="match status" value="1"/>
</dbReference>
<comment type="similarity">
    <text evidence="2">Belongs to the major facilitator superfamily. Sugar transporter (TC 2.A.1.1) family.</text>
</comment>
<protein>
    <submittedName>
        <fullName evidence="9">Major facilitator superfamily domain-containing protein</fullName>
    </submittedName>
</protein>
<dbReference type="FunFam" id="1.20.1250.20:FF:000140">
    <property type="entry name" value="Putative MFS phospholipid transporter"/>
    <property type="match status" value="1"/>
</dbReference>
<dbReference type="Pfam" id="PF00083">
    <property type="entry name" value="Sugar_tr"/>
    <property type="match status" value="2"/>
</dbReference>
<keyword evidence="3" id="KW-0813">Transport</keyword>